<name>A0A3N2DPD0_9GAMM</name>
<accession>A0A3N2DPD0</accession>
<dbReference type="AlphaFoldDB" id="A0A3N2DPD0"/>
<comment type="caution">
    <text evidence="1">The sequence shown here is derived from an EMBL/GenBank/DDBJ whole genome shotgun (WGS) entry which is preliminary data.</text>
</comment>
<sequence>MLFLCCAVIVSPASAQKQAQLVPGDKTVQELIVDEESSDWALIRWFNKPKSYSQCILKNISQKMPEKMVDRLQYVCLKNHSNDRGGLIGLELKPKSIDACFKKYRHKAGGRKAMKAIYIACEAYFKDIGSLNLRR</sequence>
<evidence type="ECO:0000313" key="1">
    <source>
        <dbReference type="EMBL" id="ROS01668.1"/>
    </source>
</evidence>
<organism evidence="1 2">
    <name type="scientific">Sinobacterium caligoides</name>
    <dbReference type="NCBI Taxonomy" id="933926"/>
    <lineage>
        <taxon>Bacteria</taxon>
        <taxon>Pseudomonadati</taxon>
        <taxon>Pseudomonadota</taxon>
        <taxon>Gammaproteobacteria</taxon>
        <taxon>Cellvibrionales</taxon>
        <taxon>Spongiibacteraceae</taxon>
        <taxon>Sinobacterium</taxon>
    </lineage>
</organism>
<dbReference type="Proteomes" id="UP000275394">
    <property type="component" value="Unassembled WGS sequence"/>
</dbReference>
<keyword evidence="2" id="KW-1185">Reference proteome</keyword>
<dbReference type="EMBL" id="RKHR01000004">
    <property type="protein sequence ID" value="ROS01668.1"/>
    <property type="molecule type" value="Genomic_DNA"/>
</dbReference>
<evidence type="ECO:0000313" key="2">
    <source>
        <dbReference type="Proteomes" id="UP000275394"/>
    </source>
</evidence>
<protein>
    <submittedName>
        <fullName evidence="1">Uncharacterized protein</fullName>
    </submittedName>
</protein>
<proteinExistence type="predicted"/>
<gene>
    <name evidence="1" type="ORF">EDC56_2112</name>
</gene>
<reference evidence="1 2" key="1">
    <citation type="submission" date="2018-11" db="EMBL/GenBank/DDBJ databases">
        <title>Genomic Encyclopedia of Type Strains, Phase IV (KMG-IV): sequencing the most valuable type-strain genomes for metagenomic binning, comparative biology and taxonomic classification.</title>
        <authorList>
            <person name="Goeker M."/>
        </authorList>
    </citation>
    <scope>NUCLEOTIDE SEQUENCE [LARGE SCALE GENOMIC DNA]</scope>
    <source>
        <strain evidence="1 2">DSM 100316</strain>
    </source>
</reference>